<keyword evidence="4" id="KW-0804">Transcription</keyword>
<comment type="caution">
    <text evidence="7">The sequence shown here is derived from an EMBL/GenBank/DDBJ whole genome shotgun (WGS) entry which is preliminary data.</text>
</comment>
<evidence type="ECO:0000256" key="4">
    <source>
        <dbReference type="ARBA" id="ARBA00023163"/>
    </source>
</evidence>
<dbReference type="InterPro" id="IPR036388">
    <property type="entry name" value="WH-like_DNA-bd_sf"/>
</dbReference>
<dbReference type="PANTHER" id="PTHR43133">
    <property type="entry name" value="RNA POLYMERASE ECF-TYPE SIGMA FACTO"/>
    <property type="match status" value="1"/>
</dbReference>
<dbReference type="Pfam" id="PF08281">
    <property type="entry name" value="Sigma70_r4_2"/>
    <property type="match status" value="1"/>
</dbReference>
<evidence type="ECO:0000256" key="3">
    <source>
        <dbReference type="ARBA" id="ARBA00023082"/>
    </source>
</evidence>
<feature type="domain" description="RNA polymerase sigma-70 region 2" evidence="5">
    <location>
        <begin position="32"/>
        <end position="97"/>
    </location>
</feature>
<dbReference type="Gene3D" id="1.10.1740.10">
    <property type="match status" value="1"/>
</dbReference>
<reference evidence="8" key="1">
    <citation type="journal article" date="2019" name="Int. J. Syst. Evol. Microbiol.">
        <title>The Global Catalogue of Microorganisms (GCM) 10K type strain sequencing project: providing services to taxonomists for standard genome sequencing and annotation.</title>
        <authorList>
            <consortium name="The Broad Institute Genomics Platform"/>
            <consortium name="The Broad Institute Genome Sequencing Center for Infectious Disease"/>
            <person name="Wu L."/>
            <person name="Ma J."/>
        </authorList>
    </citation>
    <scope>NUCLEOTIDE SEQUENCE [LARGE SCALE GENOMIC DNA]</scope>
    <source>
        <strain evidence="8">JCM 16540</strain>
    </source>
</reference>
<evidence type="ECO:0000256" key="2">
    <source>
        <dbReference type="ARBA" id="ARBA00023015"/>
    </source>
</evidence>
<dbReference type="CDD" id="cd06171">
    <property type="entry name" value="Sigma70_r4"/>
    <property type="match status" value="1"/>
</dbReference>
<comment type="similarity">
    <text evidence="1">Belongs to the sigma-70 factor family. ECF subfamily.</text>
</comment>
<dbReference type="NCBIfam" id="TIGR02937">
    <property type="entry name" value="sigma70-ECF"/>
    <property type="match status" value="1"/>
</dbReference>
<dbReference type="Proteomes" id="UP001500767">
    <property type="component" value="Unassembled WGS sequence"/>
</dbReference>
<dbReference type="PANTHER" id="PTHR43133:SF66">
    <property type="entry name" value="ECF RNA POLYMERASE SIGMA FACTOR SIGK"/>
    <property type="match status" value="1"/>
</dbReference>
<evidence type="ECO:0000313" key="8">
    <source>
        <dbReference type="Proteomes" id="UP001500767"/>
    </source>
</evidence>
<evidence type="ECO:0000259" key="5">
    <source>
        <dbReference type="Pfam" id="PF04542"/>
    </source>
</evidence>
<protein>
    <submittedName>
        <fullName evidence="7">Sigma-70 family RNA polymerase sigma factor</fullName>
    </submittedName>
</protein>
<dbReference type="Gene3D" id="1.10.10.10">
    <property type="entry name" value="Winged helix-like DNA-binding domain superfamily/Winged helix DNA-binding domain"/>
    <property type="match status" value="1"/>
</dbReference>
<dbReference type="EMBL" id="BAAAYR010000001">
    <property type="protein sequence ID" value="GAA3555356.1"/>
    <property type="molecule type" value="Genomic_DNA"/>
</dbReference>
<dbReference type="SUPFAM" id="SSF88659">
    <property type="entry name" value="Sigma3 and sigma4 domains of RNA polymerase sigma factors"/>
    <property type="match status" value="1"/>
</dbReference>
<dbReference type="SUPFAM" id="SSF88946">
    <property type="entry name" value="Sigma2 domain of RNA polymerase sigma factors"/>
    <property type="match status" value="1"/>
</dbReference>
<accession>A0ABP6WSU9</accession>
<dbReference type="RefSeq" id="WP_204912125.1">
    <property type="nucleotide sequence ID" value="NZ_BAAAYR010000001.1"/>
</dbReference>
<keyword evidence="2" id="KW-0805">Transcription regulation</keyword>
<proteinExistence type="inferred from homology"/>
<gene>
    <name evidence="7" type="ORF">GCM10022197_08130</name>
</gene>
<dbReference type="InterPro" id="IPR014284">
    <property type="entry name" value="RNA_pol_sigma-70_dom"/>
</dbReference>
<sequence>MTNVGTTSSPELLLAPLMARIRARDEDAFRELYDLTQARVTRVVAATTRSPEHSAEVVQEVYLYVWLNAATFDAVQGSVYAWLLMLARRRAVDRVRHVVRSNLRDQRDAAESDRDVPDVADLGVARHEAGRLRAALERLTTVQRDAVVLTFIDGHTHEQAARLLSVPVGTLKTRVRAGVLSLRQHLAAPAA</sequence>
<feature type="domain" description="RNA polymerase sigma factor 70 region 4 type 2" evidence="6">
    <location>
        <begin position="131"/>
        <end position="178"/>
    </location>
</feature>
<keyword evidence="3" id="KW-0731">Sigma factor</keyword>
<dbReference type="InterPro" id="IPR013325">
    <property type="entry name" value="RNA_pol_sigma_r2"/>
</dbReference>
<evidence type="ECO:0000259" key="6">
    <source>
        <dbReference type="Pfam" id="PF08281"/>
    </source>
</evidence>
<dbReference type="InterPro" id="IPR039425">
    <property type="entry name" value="RNA_pol_sigma-70-like"/>
</dbReference>
<dbReference type="Pfam" id="PF04542">
    <property type="entry name" value="Sigma70_r2"/>
    <property type="match status" value="1"/>
</dbReference>
<name>A0ABP6WSU9_9ACTN</name>
<dbReference type="InterPro" id="IPR013324">
    <property type="entry name" value="RNA_pol_sigma_r3/r4-like"/>
</dbReference>
<evidence type="ECO:0000313" key="7">
    <source>
        <dbReference type="EMBL" id="GAA3555356.1"/>
    </source>
</evidence>
<dbReference type="InterPro" id="IPR013249">
    <property type="entry name" value="RNA_pol_sigma70_r4_t2"/>
</dbReference>
<evidence type="ECO:0000256" key="1">
    <source>
        <dbReference type="ARBA" id="ARBA00010641"/>
    </source>
</evidence>
<dbReference type="InterPro" id="IPR007627">
    <property type="entry name" value="RNA_pol_sigma70_r2"/>
</dbReference>
<organism evidence="7 8">
    <name type="scientific">Microlunatus spumicola</name>
    <dbReference type="NCBI Taxonomy" id="81499"/>
    <lineage>
        <taxon>Bacteria</taxon>
        <taxon>Bacillati</taxon>
        <taxon>Actinomycetota</taxon>
        <taxon>Actinomycetes</taxon>
        <taxon>Propionibacteriales</taxon>
        <taxon>Propionibacteriaceae</taxon>
        <taxon>Microlunatus</taxon>
    </lineage>
</organism>
<keyword evidence="8" id="KW-1185">Reference proteome</keyword>